<evidence type="ECO:0000256" key="10">
    <source>
        <dbReference type="SAM" id="MobiDB-lite"/>
    </source>
</evidence>
<dbReference type="InterPro" id="IPR047112">
    <property type="entry name" value="RecG/Mfd"/>
</dbReference>
<keyword evidence="2" id="KW-0963">Cytoplasm</keyword>
<dbReference type="AlphaFoldDB" id="A0AA35RLU3"/>
<keyword evidence="7" id="KW-0067">ATP-binding</keyword>
<dbReference type="Gene3D" id="3.40.50.300">
    <property type="entry name" value="P-loop containing nucleotide triphosphate hydrolases"/>
    <property type="match status" value="2"/>
</dbReference>
<dbReference type="SUPFAM" id="SSF141259">
    <property type="entry name" value="CarD-like"/>
    <property type="match status" value="1"/>
</dbReference>
<evidence type="ECO:0000256" key="2">
    <source>
        <dbReference type="ARBA" id="ARBA00022490"/>
    </source>
</evidence>
<reference evidence="13" key="1">
    <citation type="submission" date="2023-03" db="EMBL/GenBank/DDBJ databases">
        <authorList>
            <person name="Steffen K."/>
            <person name="Cardenas P."/>
        </authorList>
    </citation>
    <scope>NUCLEOTIDE SEQUENCE</scope>
</reference>
<dbReference type="GO" id="GO:0006281">
    <property type="term" value="P:DNA repair"/>
    <property type="evidence" value="ECO:0007669"/>
    <property type="project" value="UniProtKB-KW"/>
</dbReference>
<dbReference type="SMART" id="SM00490">
    <property type="entry name" value="HELICc"/>
    <property type="match status" value="1"/>
</dbReference>
<dbReference type="InterPro" id="IPR001650">
    <property type="entry name" value="Helicase_C-like"/>
</dbReference>
<dbReference type="InterPro" id="IPR014001">
    <property type="entry name" value="Helicase_ATP-bd"/>
</dbReference>
<dbReference type="EMBL" id="CASHTH010001306">
    <property type="protein sequence ID" value="CAI8013889.1"/>
    <property type="molecule type" value="Genomic_DNA"/>
</dbReference>
<dbReference type="PROSITE" id="PS51192">
    <property type="entry name" value="HELICASE_ATP_BIND_1"/>
    <property type="match status" value="1"/>
</dbReference>
<keyword evidence="6" id="KW-0347">Helicase</keyword>
<accession>A0AA35RLU3</accession>
<sequence length="1010" mass="112368">MAGRLPSSGGSSVWQVGDRVRLDSVLSQWVQLGYRHEPVVDSPGSFSHRGGILDIYPPDCELPLRIELFDDEIDTIRRFDPLTQRSVGSAEKVRPIPAREQLPGVDTQVEMKTRVTAMDFSRCGDAVRERMEEELQALTDSSAPETNPEILSFYSGLINRTPLLDYLGPGATVLLERAGRVEAEASELEERFGRMRTAREERGELPGNFPSPCMGWEEFAARLGDHSVVELQTWVGEEDDRIFRPATPYYGQLEQLCADIQGRQGESAATVAVTQHARRVAELLEQQGISTKLADELEDSPSPGQVCLIPGSLRDGWTIELPAIQPASVKPGGRRSRGASQTPLARLDLLTDVELFGTVKERRQRRPRRAERGPDITLADLEPGVFVVHIDHGVARFAGTTHMGDGADEREYLVLEYADSDKLYVPTDHLNRVSAYVGAQEHAPSLTRLGAADWTRIKQRVKGAAREMAQELLRINAAREVAEGHEFSPDSNWQRELEDSFPYIETPDQAQAIVDVKTDMERSRPMDRLICGDVGYGKTEVALRAAFKTVSDGMQVGILVPTTVLAQQHYATFSERLSPFPVRVEVLSRFRTPKEQQQVIDGLKAGEVDIVIGTHRLLQKDVQFKNLGLAVVDEEQRFGVSHKERLKQLRRQVDMLTLSATPIPRTLNMALSGLRDLSSMSSAPEARVPVKTFVSEYSEDVVKEAILREMERGGDVLVCTTIIESGLDMPNVNTLIVERADRFGLAQLYQLRGRVGRGQHRAYAYLLAPRGRRITEAAEMRLQAILEASELGAGFRIAMRDLEIRGAGNILGADQSGHIQEVGLDLYTQLLHEAVRELEREQGSSDAPRTESALEESTRIELPLNAGIPEDYIKHLPTRLSVYQRLARLTERRELPEIREELRDRFGPIPEEVESLLKVSEIRAIAGAAGAESVIRSSESIVITLRNAVGGAKAPLQRALGPAAQVGNAQIQMPLRPLGDQWLSRLTRTLERLQIFMDNMRQLATDAVRV</sequence>
<dbReference type="PANTHER" id="PTHR47964:SF1">
    <property type="entry name" value="ATP-DEPENDENT DNA HELICASE HOMOLOG RECG, CHLOROPLASTIC"/>
    <property type="match status" value="1"/>
</dbReference>
<dbReference type="InterPro" id="IPR011545">
    <property type="entry name" value="DEAD/DEAH_box_helicase_dom"/>
</dbReference>
<evidence type="ECO:0000313" key="14">
    <source>
        <dbReference type="Proteomes" id="UP001174909"/>
    </source>
</evidence>
<dbReference type="InterPro" id="IPR004576">
    <property type="entry name" value="Mfd"/>
</dbReference>
<evidence type="ECO:0000256" key="8">
    <source>
        <dbReference type="ARBA" id="ARBA00023125"/>
    </source>
</evidence>
<dbReference type="SMART" id="SM00487">
    <property type="entry name" value="DEXDc"/>
    <property type="match status" value="1"/>
</dbReference>
<dbReference type="Pfam" id="PF00270">
    <property type="entry name" value="DEAD"/>
    <property type="match status" value="1"/>
</dbReference>
<evidence type="ECO:0000256" key="6">
    <source>
        <dbReference type="ARBA" id="ARBA00022806"/>
    </source>
</evidence>
<keyword evidence="4" id="KW-0227">DNA damage</keyword>
<feature type="domain" description="Helicase ATP-binding" evidence="11">
    <location>
        <begin position="519"/>
        <end position="680"/>
    </location>
</feature>
<name>A0AA35RLU3_GEOBA</name>
<dbReference type="GO" id="GO:0016787">
    <property type="term" value="F:hydrolase activity"/>
    <property type="evidence" value="ECO:0007669"/>
    <property type="project" value="UniProtKB-KW"/>
</dbReference>
<proteinExistence type="inferred from homology"/>
<dbReference type="CDD" id="cd17991">
    <property type="entry name" value="DEXHc_TRCF"/>
    <property type="match status" value="1"/>
</dbReference>
<protein>
    <submittedName>
        <fullName evidence="13">Transcription-repair-coupling factor</fullName>
    </submittedName>
</protein>
<dbReference type="Gene3D" id="3.30.2060.10">
    <property type="entry name" value="Penicillin-binding protein 1b domain"/>
    <property type="match status" value="1"/>
</dbReference>
<dbReference type="Pfam" id="PF17757">
    <property type="entry name" value="UvrB_inter"/>
    <property type="match status" value="1"/>
</dbReference>
<dbReference type="SMART" id="SM00982">
    <property type="entry name" value="TRCF"/>
    <property type="match status" value="1"/>
</dbReference>
<keyword evidence="5" id="KW-0378">Hydrolase</keyword>
<feature type="domain" description="Helicase C-terminal" evidence="12">
    <location>
        <begin position="648"/>
        <end position="803"/>
    </location>
</feature>
<evidence type="ECO:0000259" key="11">
    <source>
        <dbReference type="PROSITE" id="PS51192"/>
    </source>
</evidence>
<evidence type="ECO:0000256" key="3">
    <source>
        <dbReference type="ARBA" id="ARBA00022741"/>
    </source>
</evidence>
<evidence type="ECO:0000313" key="13">
    <source>
        <dbReference type="EMBL" id="CAI8013889.1"/>
    </source>
</evidence>
<keyword evidence="8" id="KW-0238">DNA-binding</keyword>
<dbReference type="InterPro" id="IPR041471">
    <property type="entry name" value="UvrB_inter"/>
</dbReference>
<dbReference type="InterPro" id="IPR003711">
    <property type="entry name" value="CarD-like/TRCF_RID"/>
</dbReference>
<organism evidence="13 14">
    <name type="scientific">Geodia barretti</name>
    <name type="common">Barrett's horny sponge</name>
    <dbReference type="NCBI Taxonomy" id="519541"/>
    <lineage>
        <taxon>Eukaryota</taxon>
        <taxon>Metazoa</taxon>
        <taxon>Porifera</taxon>
        <taxon>Demospongiae</taxon>
        <taxon>Heteroscleromorpha</taxon>
        <taxon>Tetractinellida</taxon>
        <taxon>Astrophorina</taxon>
        <taxon>Geodiidae</taxon>
        <taxon>Geodia</taxon>
    </lineage>
</organism>
<dbReference type="InterPro" id="IPR037235">
    <property type="entry name" value="TRCF-like_C_D7"/>
</dbReference>
<evidence type="ECO:0000256" key="4">
    <source>
        <dbReference type="ARBA" id="ARBA00022763"/>
    </source>
</evidence>
<dbReference type="InterPro" id="IPR036101">
    <property type="entry name" value="CarD-like/TRCF_RID_sf"/>
</dbReference>
<dbReference type="GO" id="GO:0005737">
    <property type="term" value="C:cytoplasm"/>
    <property type="evidence" value="ECO:0007669"/>
    <property type="project" value="UniProtKB-SubCell"/>
</dbReference>
<dbReference type="GO" id="GO:0003678">
    <property type="term" value="F:DNA helicase activity"/>
    <property type="evidence" value="ECO:0007669"/>
    <property type="project" value="TreeGrafter"/>
</dbReference>
<dbReference type="Pfam" id="PF02559">
    <property type="entry name" value="CarD_TRCF_RID"/>
    <property type="match status" value="1"/>
</dbReference>
<gene>
    <name evidence="13" type="ORF">GBAR_LOCUS8742</name>
</gene>
<dbReference type="SUPFAM" id="SSF52540">
    <property type="entry name" value="P-loop containing nucleoside triphosphate hydrolases"/>
    <property type="match status" value="3"/>
</dbReference>
<dbReference type="Pfam" id="PF03461">
    <property type="entry name" value="TRCF"/>
    <property type="match status" value="1"/>
</dbReference>
<dbReference type="Proteomes" id="UP001174909">
    <property type="component" value="Unassembled WGS sequence"/>
</dbReference>
<dbReference type="Gene3D" id="3.90.1150.50">
    <property type="entry name" value="Transcription-repair-coupling factor, D7 domain"/>
    <property type="match status" value="1"/>
</dbReference>
<keyword evidence="9" id="KW-0234">DNA repair</keyword>
<dbReference type="FunFam" id="3.40.50.300:FF:000546">
    <property type="entry name" value="Transcription-repair-coupling factor"/>
    <property type="match status" value="1"/>
</dbReference>
<evidence type="ECO:0000256" key="7">
    <source>
        <dbReference type="ARBA" id="ARBA00022840"/>
    </source>
</evidence>
<keyword evidence="3" id="KW-0547">Nucleotide-binding</keyword>
<feature type="region of interest" description="Disordered" evidence="10">
    <location>
        <begin position="838"/>
        <end position="858"/>
    </location>
</feature>
<dbReference type="PROSITE" id="PS51194">
    <property type="entry name" value="HELICASE_CTER"/>
    <property type="match status" value="1"/>
</dbReference>
<dbReference type="SUPFAM" id="SSF143517">
    <property type="entry name" value="TRCF domain-like"/>
    <property type="match status" value="1"/>
</dbReference>
<evidence type="ECO:0000256" key="9">
    <source>
        <dbReference type="ARBA" id="ARBA00023204"/>
    </source>
</evidence>
<evidence type="ECO:0000259" key="12">
    <source>
        <dbReference type="PROSITE" id="PS51194"/>
    </source>
</evidence>
<keyword evidence="14" id="KW-1185">Reference proteome</keyword>
<dbReference type="Pfam" id="PF00271">
    <property type="entry name" value="Helicase_C"/>
    <property type="match status" value="1"/>
</dbReference>
<evidence type="ECO:0000256" key="5">
    <source>
        <dbReference type="ARBA" id="ARBA00022801"/>
    </source>
</evidence>
<dbReference type="Gene3D" id="2.40.10.170">
    <property type="match status" value="1"/>
</dbReference>
<dbReference type="GO" id="GO:0003684">
    <property type="term" value="F:damaged DNA binding"/>
    <property type="evidence" value="ECO:0007669"/>
    <property type="project" value="InterPro"/>
</dbReference>
<dbReference type="PANTHER" id="PTHR47964">
    <property type="entry name" value="ATP-DEPENDENT DNA HELICASE HOMOLOG RECG, CHLOROPLASTIC"/>
    <property type="match status" value="1"/>
</dbReference>
<dbReference type="GO" id="GO:0005524">
    <property type="term" value="F:ATP binding"/>
    <property type="evidence" value="ECO:0007669"/>
    <property type="project" value="UniProtKB-KW"/>
</dbReference>
<dbReference type="HAMAP" id="MF_00969">
    <property type="entry name" value="TRCF"/>
    <property type="match status" value="1"/>
</dbReference>
<dbReference type="InterPro" id="IPR005118">
    <property type="entry name" value="TRCF_C"/>
</dbReference>
<dbReference type="SMART" id="SM01058">
    <property type="entry name" value="CarD_TRCF"/>
    <property type="match status" value="1"/>
</dbReference>
<evidence type="ECO:0000256" key="1">
    <source>
        <dbReference type="ARBA" id="ARBA00004496"/>
    </source>
</evidence>
<comment type="caution">
    <text evidence="13">The sequence shown here is derived from an EMBL/GenBank/DDBJ whole genome shotgun (WGS) entry which is preliminary data.</text>
</comment>
<dbReference type="InterPro" id="IPR027417">
    <property type="entry name" value="P-loop_NTPase"/>
</dbReference>
<comment type="subcellular location">
    <subcellularLocation>
        <location evidence="1">Cytoplasm</location>
    </subcellularLocation>
</comment>